<feature type="compositionally biased region" description="Basic and acidic residues" evidence="1">
    <location>
        <begin position="368"/>
        <end position="379"/>
    </location>
</feature>
<evidence type="ECO:0000313" key="4">
    <source>
        <dbReference type="Proteomes" id="UP000319769"/>
    </source>
</evidence>
<gene>
    <name evidence="3" type="ORF">FPZ12_008000</name>
</gene>
<dbReference type="AlphaFoldDB" id="A0A5N0VEV0"/>
<dbReference type="Proteomes" id="UP000319769">
    <property type="component" value="Unassembled WGS sequence"/>
</dbReference>
<feature type="transmembrane region" description="Helical" evidence="2">
    <location>
        <begin position="191"/>
        <end position="209"/>
    </location>
</feature>
<evidence type="ECO:0000256" key="2">
    <source>
        <dbReference type="SAM" id="Phobius"/>
    </source>
</evidence>
<proteinExistence type="predicted"/>
<feature type="transmembrane region" description="Helical" evidence="2">
    <location>
        <begin position="253"/>
        <end position="277"/>
    </location>
</feature>
<name>A0A5N0VEV0_9PSEU</name>
<evidence type="ECO:0000256" key="1">
    <source>
        <dbReference type="SAM" id="MobiDB-lite"/>
    </source>
</evidence>
<feature type="region of interest" description="Disordered" evidence="1">
    <location>
        <begin position="294"/>
        <end position="437"/>
    </location>
</feature>
<evidence type="ECO:0000313" key="3">
    <source>
        <dbReference type="EMBL" id="KAA9163964.1"/>
    </source>
</evidence>
<organism evidence="3 4">
    <name type="scientific">Amycolatopsis acidicola</name>
    <dbReference type="NCBI Taxonomy" id="2596893"/>
    <lineage>
        <taxon>Bacteria</taxon>
        <taxon>Bacillati</taxon>
        <taxon>Actinomycetota</taxon>
        <taxon>Actinomycetes</taxon>
        <taxon>Pseudonocardiales</taxon>
        <taxon>Pseudonocardiaceae</taxon>
        <taxon>Amycolatopsis</taxon>
    </lineage>
</organism>
<keyword evidence="2" id="KW-0472">Membrane</keyword>
<keyword evidence="2" id="KW-1133">Transmembrane helix</keyword>
<keyword evidence="4" id="KW-1185">Reference proteome</keyword>
<comment type="caution">
    <text evidence="3">The sequence shown here is derived from an EMBL/GenBank/DDBJ whole genome shotgun (WGS) entry which is preliminary data.</text>
</comment>
<feature type="compositionally biased region" description="Gly residues" evidence="1">
    <location>
        <begin position="426"/>
        <end position="437"/>
    </location>
</feature>
<reference evidence="3" key="1">
    <citation type="submission" date="2019-09" db="EMBL/GenBank/DDBJ databases">
        <authorList>
            <person name="Teo W.F.A."/>
            <person name="Duangmal K."/>
        </authorList>
    </citation>
    <scope>NUCLEOTIDE SEQUENCE [LARGE SCALE GENOMIC DNA]</scope>
    <source>
        <strain evidence="3">K81G1</strain>
    </source>
</reference>
<feature type="compositionally biased region" description="Acidic residues" evidence="1">
    <location>
        <begin position="380"/>
        <end position="394"/>
    </location>
</feature>
<dbReference type="RefSeq" id="WP_144757709.1">
    <property type="nucleotide sequence ID" value="NZ_VMNW02000008.1"/>
</dbReference>
<feature type="transmembrane region" description="Helical" evidence="2">
    <location>
        <begin position="108"/>
        <end position="128"/>
    </location>
</feature>
<protein>
    <recommendedName>
        <fullName evidence="5">Type IV secretion system protein</fullName>
    </recommendedName>
</protein>
<sequence length="437" mass="45434">MNPGDWLKLFGQLGDLAGEEVKAQATGVFEGIMLGIWDAGLWILRTAFHLADQFSVFTVSTTEGPVSVLWPLVLWISGVLALGLFFWNMIVTVLRGGRGFARLVSGPFQYGVALSVTVGMTSAFLASADALTDAILDYGLHAHRFEDALNMTGLTDALSDSVKAVVLGLASIFGLVPAGIGYVIEMLFREAAIYILVATVPVTAAGLLARVSASWFWTCVRWLLAAIAMKPVLAFTIVLGVAIEGGAQGTSGLLVGVAVLLVSLIVPFVLFKLFAFVDPNSDAGATFRDTLQSAGADSYGKDSPSGKAASAGWKTATGGDDAFDDGQETANTDRFDTAGSDAYDEDGDDDWDDGGFDVGGADDTGDESPARPDNGHGEQEDPDPEPGDPADDTEAAPQPSEGEGSQPPLPEGGAPPEPPEEPGTDGTEGGEGPEVVE</sequence>
<dbReference type="OrthoDB" id="4855643at2"/>
<evidence type="ECO:0008006" key="5">
    <source>
        <dbReference type="Google" id="ProtNLM"/>
    </source>
</evidence>
<dbReference type="EMBL" id="VMNW02000008">
    <property type="protein sequence ID" value="KAA9163964.1"/>
    <property type="molecule type" value="Genomic_DNA"/>
</dbReference>
<keyword evidence="2" id="KW-0812">Transmembrane</keyword>
<feature type="transmembrane region" description="Helical" evidence="2">
    <location>
        <begin position="68"/>
        <end position="87"/>
    </location>
</feature>
<feature type="compositionally biased region" description="Pro residues" evidence="1">
    <location>
        <begin position="407"/>
        <end position="417"/>
    </location>
</feature>
<accession>A0A5N0VEV0</accession>
<feature type="transmembrane region" description="Helical" evidence="2">
    <location>
        <begin position="215"/>
        <end position="241"/>
    </location>
</feature>
<feature type="transmembrane region" description="Helical" evidence="2">
    <location>
        <begin position="164"/>
        <end position="184"/>
    </location>
</feature>
<feature type="compositionally biased region" description="Acidic residues" evidence="1">
    <location>
        <begin position="342"/>
        <end position="355"/>
    </location>
</feature>